<reference evidence="1" key="1">
    <citation type="submission" date="2017-12" db="EMBL/GenBank/DDBJ databases">
        <title>Gene loss provides genomic basis for host adaptation in cereal stripe rust fungi.</title>
        <authorList>
            <person name="Xia C."/>
        </authorList>
    </citation>
    <scope>NUCLEOTIDE SEQUENCE [LARGE SCALE GENOMIC DNA]</scope>
    <source>
        <strain evidence="1">93-210</strain>
    </source>
</reference>
<dbReference type="Proteomes" id="UP000239156">
    <property type="component" value="Unassembled WGS sequence"/>
</dbReference>
<proteinExistence type="predicted"/>
<dbReference type="Gene3D" id="3.40.50.1110">
    <property type="entry name" value="SGNH hydrolase"/>
    <property type="match status" value="1"/>
</dbReference>
<dbReference type="PANTHER" id="PTHR45642:SF139">
    <property type="entry name" value="SGNH HYDROLASE-TYPE ESTERASE DOMAIN-CONTAINING PROTEIN"/>
    <property type="match status" value="1"/>
</dbReference>
<dbReference type="Pfam" id="PF00657">
    <property type="entry name" value="Lipase_GDSL"/>
    <property type="match status" value="1"/>
</dbReference>
<dbReference type="OrthoDB" id="1600564at2759"/>
<name>A0A2S4W2Z4_9BASI</name>
<dbReference type="InterPro" id="IPR050592">
    <property type="entry name" value="GDSL_lipolytic_enzyme"/>
</dbReference>
<gene>
    <name evidence="1" type="ORF">PSTT_01613</name>
</gene>
<evidence type="ECO:0000313" key="1">
    <source>
        <dbReference type="EMBL" id="POW16099.1"/>
    </source>
</evidence>
<organism evidence="1 2">
    <name type="scientific">Puccinia striiformis</name>
    <dbReference type="NCBI Taxonomy" id="27350"/>
    <lineage>
        <taxon>Eukaryota</taxon>
        <taxon>Fungi</taxon>
        <taxon>Dikarya</taxon>
        <taxon>Basidiomycota</taxon>
        <taxon>Pucciniomycotina</taxon>
        <taxon>Pucciniomycetes</taxon>
        <taxon>Pucciniales</taxon>
        <taxon>Pucciniaceae</taxon>
        <taxon>Puccinia</taxon>
    </lineage>
</organism>
<dbReference type="GO" id="GO:0016788">
    <property type="term" value="F:hydrolase activity, acting on ester bonds"/>
    <property type="evidence" value="ECO:0007669"/>
    <property type="project" value="InterPro"/>
</dbReference>
<evidence type="ECO:0000313" key="2">
    <source>
        <dbReference type="Proteomes" id="UP000239156"/>
    </source>
</evidence>
<dbReference type="AlphaFoldDB" id="A0A2S4W2Z4"/>
<accession>A0A2S4W2Z4</accession>
<comment type="caution">
    <text evidence="1">The sequence shown here is derived from an EMBL/GenBank/DDBJ whole genome shotgun (WGS) entry which is preliminary data.</text>
</comment>
<dbReference type="InterPro" id="IPR036514">
    <property type="entry name" value="SGNH_hydro_sf"/>
</dbReference>
<dbReference type="VEuPathDB" id="FungiDB:PSTT_01613"/>
<dbReference type="EMBL" id="PKSL01000009">
    <property type="protein sequence ID" value="POW16099.1"/>
    <property type="molecule type" value="Genomic_DNA"/>
</dbReference>
<protein>
    <submittedName>
        <fullName evidence="1">Uncharacterized protein</fullName>
    </submittedName>
</protein>
<dbReference type="VEuPathDB" id="FungiDB:PSHT_01128"/>
<dbReference type="InterPro" id="IPR001087">
    <property type="entry name" value="GDSL"/>
</dbReference>
<keyword evidence="2" id="KW-1185">Reference proteome</keyword>
<sequence length="391" mass="43741">MLTILTLATLVSAPSMPTTVRLHQAPITHRSPAEAYNLPSIAMGLSLSGKRRIGNGCNTAQWLSLGPQIVTMPIPGHRYLPIQLERLCTCTSLTTRPSFSPPGAPYWHGRFTNGRVFGEYLGASTLTGNNITQLNYAYGDATVNNALTKVNAPDTRTQMENYIRDVTSQSAKRGDEKTGRVLHCVWIGINDIIQIWNDVIKNGTFQNGNIHSKQTGFEYATGRVHLEAQELLDQVKMLHSHPAINAIHSDFLLMLIPPLEILPNLYYQSKTLAKDNSSLIDTYLKYVGNLTRLYNQELSDGIKALSQSGYGDAKSGSSTGNLAYFDVPKYWYFIRSHPETYDFINVMDACWNSTTGVDCKAPERWQYYDTLHPTTKMHEYIAQEITVQVNL</sequence>
<dbReference type="PANTHER" id="PTHR45642">
    <property type="entry name" value="GDSL ESTERASE/LIPASE EXL3"/>
    <property type="match status" value="1"/>
</dbReference>